<dbReference type="PROSITE" id="PS00606">
    <property type="entry name" value="KS3_1"/>
    <property type="match status" value="1"/>
</dbReference>
<dbReference type="Pfam" id="PF02801">
    <property type="entry name" value="Ketoacyl-synt_C"/>
    <property type="match status" value="1"/>
</dbReference>
<dbReference type="OrthoDB" id="10065950at2759"/>
<dbReference type="Pfam" id="PF16197">
    <property type="entry name" value="KAsynt_C_assoc"/>
    <property type="match status" value="1"/>
</dbReference>
<evidence type="ECO:0000313" key="3">
    <source>
        <dbReference type="EMBL" id="CAD7635717.1"/>
    </source>
</evidence>
<protein>
    <recommendedName>
        <fullName evidence="2">Ketosynthase family 3 (KS3) domain-containing protein</fullName>
    </recommendedName>
</protein>
<dbReference type="Pfam" id="PF00109">
    <property type="entry name" value="ketoacyl-synt"/>
    <property type="match status" value="1"/>
</dbReference>
<keyword evidence="1" id="KW-0808">Transferase</keyword>
<dbReference type="Gene3D" id="3.30.70.3290">
    <property type="match status" value="1"/>
</dbReference>
<dbReference type="GO" id="GO:0004315">
    <property type="term" value="F:3-oxoacyl-[acyl-carrier-protein] synthase activity"/>
    <property type="evidence" value="ECO:0007669"/>
    <property type="project" value="InterPro"/>
</dbReference>
<dbReference type="CDD" id="cd00833">
    <property type="entry name" value="PKS"/>
    <property type="match status" value="1"/>
</dbReference>
<feature type="non-terminal residue" evidence="3">
    <location>
        <position position="1"/>
    </location>
</feature>
<dbReference type="EMBL" id="OC872099">
    <property type="protein sequence ID" value="CAD7635717.1"/>
    <property type="molecule type" value="Genomic_DNA"/>
</dbReference>
<dbReference type="Gene3D" id="3.40.47.10">
    <property type="match status" value="1"/>
</dbReference>
<evidence type="ECO:0000259" key="2">
    <source>
        <dbReference type="PROSITE" id="PS52004"/>
    </source>
</evidence>
<dbReference type="PROSITE" id="PS52004">
    <property type="entry name" value="KS3_2"/>
    <property type="match status" value="1"/>
</dbReference>
<organism evidence="3">
    <name type="scientific">Medioppia subpectinata</name>
    <dbReference type="NCBI Taxonomy" id="1979941"/>
    <lineage>
        <taxon>Eukaryota</taxon>
        <taxon>Metazoa</taxon>
        <taxon>Ecdysozoa</taxon>
        <taxon>Arthropoda</taxon>
        <taxon>Chelicerata</taxon>
        <taxon>Arachnida</taxon>
        <taxon>Acari</taxon>
        <taxon>Acariformes</taxon>
        <taxon>Sarcoptiformes</taxon>
        <taxon>Oribatida</taxon>
        <taxon>Brachypylina</taxon>
        <taxon>Oppioidea</taxon>
        <taxon>Oppiidae</taxon>
        <taxon>Medioppia</taxon>
    </lineage>
</organism>
<dbReference type="InterPro" id="IPR016039">
    <property type="entry name" value="Thiolase-like"/>
</dbReference>
<sequence length="490" mass="53869">NMSADKDIVITGMSGRFPMSDNIDEFAKNLFDGIDMVSEDDSRWPLDLYGICPRMGKVRNVDKFDGFFFGLMQQLVDEIDPQSRILLETTYEAIVDSGINPQSLRGTRTGVYIGVSIYACIEGYPEELQPDLRSNKQQTLLQTMGNQKGLQANRVSYVFDFKGPSMVVDTACSASLAAFNLAINDLKLGNVEYAIVGGTHMTFEPFLNQIGQEVSLCSPRGVSAVLDQNADGFVKADGVACLLLTHRQRARRVYATALASRLNIDGKKTKGMFFPASESQQDLMVMAYKEAGVDPLKVNLIEAHCTGTRAGDPQEVKAIYNAYCALPGRTEPLPLGLLKSNIGHTEGCSGIAAIIKVLIAFENECIPPNLNLKQIKDECKQYCPPLYPNTEKLPYTPGIAGINNFGIGGLNGHVLIECNHKVNDDGTFRIAETVPRIINVCARTEEGIKYMMDFIQTNPQKISREFLALLTDTMRVEPSVNSAGFPYRGN</sequence>
<dbReference type="InterPro" id="IPR018201">
    <property type="entry name" value="Ketoacyl_synth_AS"/>
</dbReference>
<evidence type="ECO:0000313" key="4">
    <source>
        <dbReference type="Proteomes" id="UP000759131"/>
    </source>
</evidence>
<dbReference type="InterPro" id="IPR020841">
    <property type="entry name" value="PKS_Beta-ketoAc_synthase_dom"/>
</dbReference>
<proteinExistence type="predicted"/>
<evidence type="ECO:0000256" key="1">
    <source>
        <dbReference type="ARBA" id="ARBA00022679"/>
    </source>
</evidence>
<dbReference type="GO" id="GO:0004312">
    <property type="term" value="F:fatty acid synthase activity"/>
    <property type="evidence" value="ECO:0007669"/>
    <property type="project" value="TreeGrafter"/>
</dbReference>
<dbReference type="PANTHER" id="PTHR43775">
    <property type="entry name" value="FATTY ACID SYNTHASE"/>
    <property type="match status" value="1"/>
</dbReference>
<dbReference type="SUPFAM" id="SSF53901">
    <property type="entry name" value="Thiolase-like"/>
    <property type="match status" value="1"/>
</dbReference>
<dbReference type="AlphaFoldDB" id="A0A7R9Q804"/>
<keyword evidence="4" id="KW-1185">Reference proteome</keyword>
<dbReference type="Proteomes" id="UP000759131">
    <property type="component" value="Unassembled WGS sequence"/>
</dbReference>
<dbReference type="PANTHER" id="PTHR43775:SF23">
    <property type="entry name" value="FATTY ACID SYNTHASE 3"/>
    <property type="match status" value="1"/>
</dbReference>
<feature type="domain" description="Ketosynthase family 3 (KS3)" evidence="2">
    <location>
        <begin position="5"/>
        <end position="418"/>
    </location>
</feature>
<accession>A0A7R9Q804</accession>
<reference evidence="3" key="1">
    <citation type="submission" date="2020-11" db="EMBL/GenBank/DDBJ databases">
        <authorList>
            <person name="Tran Van P."/>
        </authorList>
    </citation>
    <scope>NUCLEOTIDE SEQUENCE</scope>
</reference>
<dbReference type="InterPro" id="IPR014030">
    <property type="entry name" value="Ketoacyl_synth_N"/>
</dbReference>
<dbReference type="InterPro" id="IPR032821">
    <property type="entry name" value="PKS_assoc"/>
</dbReference>
<dbReference type="EMBL" id="CAJPIZ010017524">
    <property type="protein sequence ID" value="CAG2116147.1"/>
    <property type="molecule type" value="Genomic_DNA"/>
</dbReference>
<dbReference type="InterPro" id="IPR050091">
    <property type="entry name" value="PKS_NRPS_Biosynth_Enz"/>
</dbReference>
<name>A0A7R9Q804_9ACAR</name>
<dbReference type="SMART" id="SM00825">
    <property type="entry name" value="PKS_KS"/>
    <property type="match status" value="1"/>
</dbReference>
<dbReference type="InterPro" id="IPR014031">
    <property type="entry name" value="Ketoacyl_synth_C"/>
</dbReference>
<gene>
    <name evidence="3" type="ORF">OSB1V03_LOCUS16108</name>
</gene>
<dbReference type="GO" id="GO:0006633">
    <property type="term" value="P:fatty acid biosynthetic process"/>
    <property type="evidence" value="ECO:0007669"/>
    <property type="project" value="InterPro"/>
</dbReference>